<dbReference type="OrthoDB" id="9760689at2"/>
<dbReference type="EMBL" id="UGOD01000001">
    <property type="protein sequence ID" value="STX50885.1"/>
    <property type="molecule type" value="Genomic_DNA"/>
</dbReference>
<dbReference type="RefSeq" id="WP_115330560.1">
    <property type="nucleotide sequence ID" value="NZ_CAAAHP010000007.1"/>
</dbReference>
<protein>
    <submittedName>
        <fullName evidence="4">Methyltransferase</fullName>
        <ecNumber evidence="4">2.1.1.163</ecNumber>
    </submittedName>
</protein>
<keyword evidence="1 4" id="KW-0489">Methyltransferase</keyword>
<dbReference type="PANTHER" id="PTHR43861">
    <property type="entry name" value="TRANS-ACONITATE 2-METHYLTRANSFERASE-RELATED"/>
    <property type="match status" value="1"/>
</dbReference>
<sequence>MLNAEWPAQDYAVGSYIQATIADHLLSSLQLKPTDDVLDIGCGDGNYTRKILDKVPQGSVLGIDASENMLSLAQDVCKDYSNFAVQKNNVLDMSYTNQFDQVVSFWCLQWATDIKKAFTNIVRALKPGGQIFTIFPAGDDPYIMAYYAIKESGKFASLRHFEAPVDYKELNNLATNLANIPCKRINVDLIEESLVLPNLEIFKKFVNGIAFYQGQISNSEIKLINEAMVNWYEKKCQEYWQGIYKFNLSLYLVTGEK</sequence>
<evidence type="ECO:0000313" key="4">
    <source>
        <dbReference type="EMBL" id="STX50885.1"/>
    </source>
</evidence>
<dbReference type="Pfam" id="PF13649">
    <property type="entry name" value="Methyltransf_25"/>
    <property type="match status" value="1"/>
</dbReference>
<evidence type="ECO:0000256" key="1">
    <source>
        <dbReference type="ARBA" id="ARBA00022603"/>
    </source>
</evidence>
<feature type="domain" description="Methyltransferase" evidence="3">
    <location>
        <begin position="37"/>
        <end position="129"/>
    </location>
</feature>
<dbReference type="CDD" id="cd02440">
    <property type="entry name" value="AdoMet_MTases"/>
    <property type="match status" value="1"/>
</dbReference>
<dbReference type="AlphaFoldDB" id="A0A378JI68"/>
<dbReference type="InterPro" id="IPR029063">
    <property type="entry name" value="SAM-dependent_MTases_sf"/>
</dbReference>
<dbReference type="Gene3D" id="3.40.50.150">
    <property type="entry name" value="Vaccinia Virus protein VP39"/>
    <property type="match status" value="1"/>
</dbReference>
<reference evidence="4 5" key="1">
    <citation type="submission" date="2018-06" db="EMBL/GenBank/DDBJ databases">
        <authorList>
            <consortium name="Pathogen Informatics"/>
            <person name="Doyle S."/>
        </authorList>
    </citation>
    <scope>NUCLEOTIDE SEQUENCE [LARGE SCALE GENOMIC DNA]</scope>
    <source>
        <strain evidence="4 5">NCTC13316</strain>
    </source>
</reference>
<dbReference type="SUPFAM" id="SSF53335">
    <property type="entry name" value="S-adenosyl-L-methionine-dependent methyltransferases"/>
    <property type="match status" value="1"/>
</dbReference>
<name>A0A378JI68_9GAMM</name>
<evidence type="ECO:0000313" key="5">
    <source>
        <dbReference type="Proteomes" id="UP000254794"/>
    </source>
</evidence>
<dbReference type="GO" id="GO:0032259">
    <property type="term" value="P:methylation"/>
    <property type="evidence" value="ECO:0007669"/>
    <property type="project" value="UniProtKB-KW"/>
</dbReference>
<evidence type="ECO:0000259" key="3">
    <source>
        <dbReference type="Pfam" id="PF13649"/>
    </source>
</evidence>
<dbReference type="PANTHER" id="PTHR43861:SF1">
    <property type="entry name" value="TRANS-ACONITATE 2-METHYLTRANSFERASE"/>
    <property type="match status" value="1"/>
</dbReference>
<evidence type="ECO:0000256" key="2">
    <source>
        <dbReference type="ARBA" id="ARBA00022679"/>
    </source>
</evidence>
<dbReference type="Proteomes" id="UP000254794">
    <property type="component" value="Unassembled WGS sequence"/>
</dbReference>
<dbReference type="InterPro" id="IPR041698">
    <property type="entry name" value="Methyltransf_25"/>
</dbReference>
<dbReference type="EC" id="2.1.1.163" evidence="4"/>
<keyword evidence="5" id="KW-1185">Reference proteome</keyword>
<dbReference type="GO" id="GO:0043770">
    <property type="term" value="F:demethylmenaquinone methyltransferase activity"/>
    <property type="evidence" value="ECO:0007669"/>
    <property type="project" value="UniProtKB-EC"/>
</dbReference>
<accession>A0A378JI68</accession>
<organism evidence="4 5">
    <name type="scientific">Legionella busanensis</name>
    <dbReference type="NCBI Taxonomy" id="190655"/>
    <lineage>
        <taxon>Bacteria</taxon>
        <taxon>Pseudomonadati</taxon>
        <taxon>Pseudomonadota</taxon>
        <taxon>Gammaproteobacteria</taxon>
        <taxon>Legionellales</taxon>
        <taxon>Legionellaceae</taxon>
        <taxon>Legionella</taxon>
    </lineage>
</organism>
<proteinExistence type="predicted"/>
<keyword evidence="2 4" id="KW-0808">Transferase</keyword>
<gene>
    <name evidence="4" type="primary">ubiE_2</name>
    <name evidence="4" type="ORF">NCTC13316_00973</name>
</gene>